<dbReference type="SFLD" id="SFLDS00003">
    <property type="entry name" value="Haloacid_Dehalogenase"/>
    <property type="match status" value="1"/>
</dbReference>
<dbReference type="Gene3D" id="1.10.150.240">
    <property type="entry name" value="Putative phosphatase, domain 2"/>
    <property type="match status" value="1"/>
</dbReference>
<dbReference type="EMBL" id="CP098023">
    <property type="protein sequence ID" value="WKD50720.1"/>
    <property type="molecule type" value="Genomic_DNA"/>
</dbReference>
<proteinExistence type="predicted"/>
<sequence length="204" mass="23081">MGREIEWILFDLGGVLIELSGSPLPAQKMPVSDWLLTEPARSFEKGLISPSEFAHRIKQDLKLDHTVDEILSHFEQWPKGFYPGATELLVDISRKFGVSALSNTNAIHWPRITLEFRAHDYFEHIFASHKIGMAKPEIAFFLFAIETLKIHPKKIVFFDDNASNVATARIAGMQAYLVQGVQSTLNILEGILLSSKPERCQDFE</sequence>
<dbReference type="PANTHER" id="PTHR43611">
    <property type="entry name" value="ALPHA-D-GLUCOSE 1-PHOSPHATE PHOSPHATASE"/>
    <property type="match status" value="1"/>
</dbReference>
<dbReference type="Gene3D" id="3.40.50.1000">
    <property type="entry name" value="HAD superfamily/HAD-like"/>
    <property type="match status" value="1"/>
</dbReference>
<name>A0ABY9EH03_9GAMM</name>
<dbReference type="RefSeq" id="WP_301417287.1">
    <property type="nucleotide sequence ID" value="NZ_CP098023.1"/>
</dbReference>
<evidence type="ECO:0000313" key="1">
    <source>
        <dbReference type="EMBL" id="WKD50720.1"/>
    </source>
</evidence>
<protein>
    <submittedName>
        <fullName evidence="1">HAD family phosphatase</fullName>
    </submittedName>
</protein>
<keyword evidence="2" id="KW-1185">Reference proteome</keyword>
<dbReference type="SFLD" id="SFLDG01129">
    <property type="entry name" value="C1.5:_HAD__Beta-PGM__Phosphata"/>
    <property type="match status" value="1"/>
</dbReference>
<dbReference type="PRINTS" id="PR00413">
    <property type="entry name" value="HADHALOGNASE"/>
</dbReference>
<gene>
    <name evidence="1" type="ORF">M8T91_04635</name>
</gene>
<dbReference type="InterPro" id="IPR023214">
    <property type="entry name" value="HAD_sf"/>
</dbReference>
<accession>A0ABY9EH03</accession>
<organism evidence="1 2">
    <name type="scientific">Microbulbifer spongiae</name>
    <dbReference type="NCBI Taxonomy" id="2944933"/>
    <lineage>
        <taxon>Bacteria</taxon>
        <taxon>Pseudomonadati</taxon>
        <taxon>Pseudomonadota</taxon>
        <taxon>Gammaproteobacteria</taxon>
        <taxon>Cellvibrionales</taxon>
        <taxon>Microbulbiferaceae</taxon>
        <taxon>Microbulbifer</taxon>
    </lineage>
</organism>
<dbReference type="InterPro" id="IPR036412">
    <property type="entry name" value="HAD-like_sf"/>
</dbReference>
<reference evidence="1 2" key="1">
    <citation type="submission" date="2022-05" db="EMBL/GenBank/DDBJ databases">
        <title>Microbulbifer sp. nov., isolated from sponge.</title>
        <authorList>
            <person name="Gao L."/>
        </authorList>
    </citation>
    <scope>NUCLEOTIDE SEQUENCE [LARGE SCALE GENOMIC DNA]</scope>
    <source>
        <strain evidence="1 2">MI-G</strain>
    </source>
</reference>
<evidence type="ECO:0000313" key="2">
    <source>
        <dbReference type="Proteomes" id="UP001321520"/>
    </source>
</evidence>
<dbReference type="Proteomes" id="UP001321520">
    <property type="component" value="Chromosome"/>
</dbReference>
<dbReference type="CDD" id="cd02603">
    <property type="entry name" value="HAD_sEH-N_like"/>
    <property type="match status" value="1"/>
</dbReference>
<dbReference type="Pfam" id="PF00702">
    <property type="entry name" value="Hydrolase"/>
    <property type="match status" value="1"/>
</dbReference>
<dbReference type="PANTHER" id="PTHR43611:SF3">
    <property type="entry name" value="FLAVIN MONONUCLEOTIDE HYDROLASE 1, CHLOROPLATIC"/>
    <property type="match status" value="1"/>
</dbReference>
<dbReference type="NCBIfam" id="TIGR01509">
    <property type="entry name" value="HAD-SF-IA-v3"/>
    <property type="match status" value="1"/>
</dbReference>
<dbReference type="SUPFAM" id="SSF56784">
    <property type="entry name" value="HAD-like"/>
    <property type="match status" value="1"/>
</dbReference>
<dbReference type="InterPro" id="IPR023198">
    <property type="entry name" value="PGP-like_dom2"/>
</dbReference>
<dbReference type="InterPro" id="IPR006439">
    <property type="entry name" value="HAD-SF_hydro_IA"/>
</dbReference>